<accession>A0AB40CQ72</accession>
<dbReference type="PROSITE" id="PS51186">
    <property type="entry name" value="GNAT"/>
    <property type="match status" value="1"/>
</dbReference>
<organism evidence="2 3">
    <name type="scientific">Dioscorea cayennensis subsp. rotundata</name>
    <name type="common">White Guinea yam</name>
    <name type="synonym">Dioscorea rotundata</name>
    <dbReference type="NCBI Taxonomy" id="55577"/>
    <lineage>
        <taxon>Eukaryota</taxon>
        <taxon>Viridiplantae</taxon>
        <taxon>Streptophyta</taxon>
        <taxon>Embryophyta</taxon>
        <taxon>Tracheophyta</taxon>
        <taxon>Spermatophyta</taxon>
        <taxon>Magnoliopsida</taxon>
        <taxon>Liliopsida</taxon>
        <taxon>Dioscoreales</taxon>
        <taxon>Dioscoreaceae</taxon>
        <taxon>Dioscorea</taxon>
    </lineage>
</organism>
<protein>
    <submittedName>
        <fullName evidence="3">Uncharacterized N-acetyltransferase p20-like</fullName>
    </submittedName>
</protein>
<dbReference type="Gene3D" id="3.40.630.30">
    <property type="match status" value="1"/>
</dbReference>
<dbReference type="GeneID" id="120278099"/>
<dbReference type="Proteomes" id="UP001515500">
    <property type="component" value="Chromosome 15"/>
</dbReference>
<name>A0AB40CQ72_DIOCR</name>
<reference evidence="3" key="1">
    <citation type="submission" date="2025-08" db="UniProtKB">
        <authorList>
            <consortium name="RefSeq"/>
        </authorList>
    </citation>
    <scope>IDENTIFICATION</scope>
</reference>
<dbReference type="AlphaFoldDB" id="A0AB40CQ72"/>
<dbReference type="PANTHER" id="PTHR46067">
    <property type="entry name" value="ACYL-COA N-ACYLTRANSFERASES (NAT) SUPERFAMILY PROTEIN"/>
    <property type="match status" value="1"/>
</dbReference>
<evidence type="ECO:0000259" key="1">
    <source>
        <dbReference type="PROSITE" id="PS51186"/>
    </source>
</evidence>
<dbReference type="Pfam" id="PF13302">
    <property type="entry name" value="Acetyltransf_3"/>
    <property type="match status" value="1"/>
</dbReference>
<dbReference type="InterPro" id="IPR016181">
    <property type="entry name" value="Acyl_CoA_acyltransferase"/>
</dbReference>
<evidence type="ECO:0000313" key="2">
    <source>
        <dbReference type="Proteomes" id="UP001515500"/>
    </source>
</evidence>
<dbReference type="GO" id="GO:0016747">
    <property type="term" value="F:acyltransferase activity, transferring groups other than amino-acyl groups"/>
    <property type="evidence" value="ECO:0007669"/>
    <property type="project" value="InterPro"/>
</dbReference>
<dbReference type="RefSeq" id="XP_039140941.1">
    <property type="nucleotide sequence ID" value="XM_039285007.1"/>
</dbReference>
<evidence type="ECO:0000313" key="3">
    <source>
        <dbReference type="RefSeq" id="XP_039140941.1"/>
    </source>
</evidence>
<dbReference type="SUPFAM" id="SSF55729">
    <property type="entry name" value="Acyl-CoA N-acyltransferases (Nat)"/>
    <property type="match status" value="1"/>
</dbReference>
<proteinExistence type="predicted"/>
<dbReference type="PANTHER" id="PTHR46067:SF27">
    <property type="entry name" value="ACYL-COA N-ACYLTRANSFERASES (NAT) SUPERFAMILY PROTEIN"/>
    <property type="match status" value="1"/>
</dbReference>
<feature type="domain" description="N-acetyltransferase" evidence="1">
    <location>
        <begin position="6"/>
        <end position="158"/>
    </location>
</feature>
<keyword evidence="2" id="KW-1185">Reference proteome</keyword>
<sequence>MEEEKITLRPFTISDADDFMVWASDDKVSHFCSWNTFTDKNTLIDHIEKTILPHPWFRAICLNGRPVGAILFTPATGNDSCRGELGYMLASQLWGKGVMTKAVKLAVKSVFEEMKGLERVEALVDVENKGSLKVLEKVGFLKEGVLRKYFVLKGRTRDMVMFSLLSTDTIYA</sequence>
<gene>
    <name evidence="3" type="primary">LOC120278099</name>
</gene>
<dbReference type="InterPro" id="IPR000182">
    <property type="entry name" value="GNAT_dom"/>
</dbReference>